<dbReference type="InterPro" id="IPR014001">
    <property type="entry name" value="Helicase_ATP-bd"/>
</dbReference>
<dbReference type="SUPFAM" id="SSF52540">
    <property type="entry name" value="P-loop containing nucleoside triphosphate hydrolases"/>
    <property type="match status" value="1"/>
</dbReference>
<dbReference type="InterPro" id="IPR011545">
    <property type="entry name" value="DEAD/DEAH_box_helicase_dom"/>
</dbReference>
<dbReference type="SMART" id="SM00487">
    <property type="entry name" value="DEXDc"/>
    <property type="match status" value="1"/>
</dbReference>
<keyword evidence="2" id="KW-0378">Hydrolase</keyword>
<dbReference type="PROSITE" id="PS51192">
    <property type="entry name" value="HELICASE_ATP_BIND_1"/>
    <property type="match status" value="1"/>
</dbReference>
<dbReference type="PANTHER" id="PTHR47957:SF3">
    <property type="entry name" value="ATP-DEPENDENT HELICASE HRQ1"/>
    <property type="match status" value="1"/>
</dbReference>
<dbReference type="Pfam" id="PF00270">
    <property type="entry name" value="DEAD"/>
    <property type="match status" value="1"/>
</dbReference>
<sequence length="749" mass="86244">MKISLLPLYSKLNGGVGACALGCLQLCKVKQQAPNFGEGNHCPLSSHQAETYTAIFRDANKPKIIFNTASTGDGKSLAAYLPGLLNPKFRTIGLYPTIELVKDQERQIKNYYQLFNLTPLTRIDSLYGAELARRVEATKEEGKPSRKSEQLRRSIIQKRIILTNPDIFHLIAHLRYQDITVAHDQLVNDLAQFPNLYVADEFPIFGVHQETAIINSLLLIRHSRETARPLRFLFTSATPKDEFIDKLKKLETENFLIEKIQSDYISEDRTQAPPGYRQICQSVDLDFVHLEKNQDSFYWMQENTNLIRKILHNEKQRSGRGVIILNSMAVVRRVVSQLDRDLKNDNIIVREVSGIVDDRHREETRNLLKTANQPVLIVGTSAVDVGVDFEINLLIFESGNSATFTQRLGRLGRHGGFDNYQAFALIPNWMNWIIKKLGDKLEEGQKVDRTIFREEIIEYAFDPPREFEQYRHYWGALQSQGMLITLSGANIKGKKQKKEREEREAVTQKIRDSMMEDLRKLYGDQLDRKAKHWNCLNKDDTGKAIQDQLLSFRGSSSLQAAVWDENKSGFYTYDLLRLLPHVEVEVITKQDFYSALEKANLSKPESVKRSPNEFPEAYIQIYLKIKSWNEDKSPFPVRLDCDYLTRELTLGTLTVLEGVGILGHPQKKEISKYLSDVKLLAFLIRVDRNYEKSHWDVSNQLHLDSNVGIYRISDQEDKDYACAFNQDALLLEALKWKLKKNANTESYIF</sequence>
<dbReference type="NCBIfam" id="TIGR03158">
    <property type="entry name" value="cas3_cyano"/>
    <property type="match status" value="1"/>
</dbReference>
<gene>
    <name evidence="7" type="primary">cas3</name>
    <name evidence="7" type="ORF">PN451_17225</name>
</gene>
<evidence type="ECO:0000313" key="8">
    <source>
        <dbReference type="Proteomes" id="UP001211249"/>
    </source>
</evidence>
<dbReference type="SMART" id="SM00490">
    <property type="entry name" value="HELICc"/>
    <property type="match status" value="1"/>
</dbReference>
<comment type="caution">
    <text evidence="7">The sequence shown here is derived from an EMBL/GenBank/DDBJ whole genome shotgun (WGS) entry which is preliminary data.</text>
</comment>
<dbReference type="InterPro" id="IPR027417">
    <property type="entry name" value="P-loop_NTPase"/>
</dbReference>
<reference evidence="7 8" key="1">
    <citation type="submission" date="2023-01" db="EMBL/GenBank/DDBJ databases">
        <title>Genomes from the Australian National Cyanobacteria Reference Collection.</title>
        <authorList>
            <person name="Willis A."/>
            <person name="Lee E.M.F."/>
        </authorList>
    </citation>
    <scope>NUCLEOTIDE SEQUENCE [LARGE SCALE GENOMIC DNA]</scope>
    <source>
        <strain evidence="7 8">CS-1226</strain>
    </source>
</reference>
<keyword evidence="8" id="KW-1185">Reference proteome</keyword>
<evidence type="ECO:0000256" key="3">
    <source>
        <dbReference type="ARBA" id="ARBA00022806"/>
    </source>
</evidence>
<dbReference type="Gene3D" id="3.40.50.300">
    <property type="entry name" value="P-loop containing nucleotide triphosphate hydrolases"/>
    <property type="match status" value="2"/>
</dbReference>
<organism evidence="7 8">
    <name type="scientific">Dolichospermum planctonicum CS-1226</name>
    <dbReference type="NCBI Taxonomy" id="3021751"/>
    <lineage>
        <taxon>Bacteria</taxon>
        <taxon>Bacillati</taxon>
        <taxon>Cyanobacteriota</taxon>
        <taxon>Cyanophyceae</taxon>
        <taxon>Nostocales</taxon>
        <taxon>Aphanizomenonaceae</taxon>
        <taxon>Dolichospermum</taxon>
        <taxon>Dolichospermum planctonicum</taxon>
    </lineage>
</organism>
<keyword evidence="4" id="KW-0067">ATP-binding</keyword>
<proteinExistence type="predicted"/>
<dbReference type="Pfam" id="PF22590">
    <property type="entry name" value="Cas3-like_C_2"/>
    <property type="match status" value="1"/>
</dbReference>
<evidence type="ECO:0000256" key="1">
    <source>
        <dbReference type="ARBA" id="ARBA00022741"/>
    </source>
</evidence>
<dbReference type="PANTHER" id="PTHR47957">
    <property type="entry name" value="ATP-DEPENDENT HELICASE HRQ1"/>
    <property type="match status" value="1"/>
</dbReference>
<evidence type="ECO:0000256" key="2">
    <source>
        <dbReference type="ARBA" id="ARBA00022801"/>
    </source>
</evidence>
<evidence type="ECO:0000313" key="7">
    <source>
        <dbReference type="EMBL" id="MDB9537548.1"/>
    </source>
</evidence>
<name>A0ABT5AJQ3_9CYAN</name>
<evidence type="ECO:0000256" key="4">
    <source>
        <dbReference type="ARBA" id="ARBA00022840"/>
    </source>
</evidence>
<dbReference type="EMBL" id="JAQMUC010000095">
    <property type="protein sequence ID" value="MDB9537548.1"/>
    <property type="molecule type" value="Genomic_DNA"/>
</dbReference>
<evidence type="ECO:0000256" key="5">
    <source>
        <dbReference type="ARBA" id="ARBA00023118"/>
    </source>
</evidence>
<protein>
    <submittedName>
        <fullName evidence="7">Type I-D CRISPR-associated helicase Cas3</fullName>
    </submittedName>
</protein>
<dbReference type="InterPro" id="IPR001650">
    <property type="entry name" value="Helicase_C-like"/>
</dbReference>
<accession>A0ABT5AJQ3</accession>
<keyword evidence="5" id="KW-0051">Antiviral defense</keyword>
<keyword evidence="1" id="KW-0547">Nucleotide-binding</keyword>
<dbReference type="Proteomes" id="UP001211249">
    <property type="component" value="Unassembled WGS sequence"/>
</dbReference>
<evidence type="ECO:0000259" key="6">
    <source>
        <dbReference type="PROSITE" id="PS51192"/>
    </source>
</evidence>
<feature type="domain" description="Helicase ATP-binding" evidence="6">
    <location>
        <begin position="56"/>
        <end position="257"/>
    </location>
</feature>
<dbReference type="InterPro" id="IPR054712">
    <property type="entry name" value="Cas3-like_dom"/>
</dbReference>
<keyword evidence="3" id="KW-0347">Helicase</keyword>
<dbReference type="RefSeq" id="WP_271797217.1">
    <property type="nucleotide sequence ID" value="NZ_JAQMUC010000095.1"/>
</dbReference>
<dbReference type="InterPro" id="IPR017575">
    <property type="entry name" value="CRISPR-assoc_helicase_Cas3"/>
</dbReference>